<proteinExistence type="predicted"/>
<comment type="caution">
    <text evidence="2">The sequence shown here is derived from an EMBL/GenBank/DDBJ whole genome shotgun (WGS) entry which is preliminary data.</text>
</comment>
<sequence>MSDRDRTPDDDALDNASDAERDQATREPGGLGEDGTIPPDPDGVAAGYTGEKSTFEPEEDQQAPQ</sequence>
<evidence type="ECO:0000313" key="3">
    <source>
        <dbReference type="Proteomes" id="UP000549113"/>
    </source>
</evidence>
<evidence type="ECO:0000256" key="1">
    <source>
        <dbReference type="SAM" id="MobiDB-lite"/>
    </source>
</evidence>
<reference evidence="2 3" key="1">
    <citation type="submission" date="2020-08" db="EMBL/GenBank/DDBJ databases">
        <title>Sequencing the genomes of 1000 actinobacteria strains.</title>
        <authorList>
            <person name="Klenk H.-P."/>
        </authorList>
    </citation>
    <scope>NUCLEOTIDE SEQUENCE [LARGE SCALE GENOMIC DNA]</scope>
    <source>
        <strain evidence="2 3">DSM 19600</strain>
    </source>
</reference>
<name>A0AA40VM50_9MICO</name>
<evidence type="ECO:0000313" key="2">
    <source>
        <dbReference type="EMBL" id="MBB4140069.1"/>
    </source>
</evidence>
<keyword evidence="3" id="KW-1185">Reference proteome</keyword>
<organism evidence="2 3">
    <name type="scientific">Microbacterium invictum</name>
    <dbReference type="NCBI Taxonomy" id="515415"/>
    <lineage>
        <taxon>Bacteria</taxon>
        <taxon>Bacillati</taxon>
        <taxon>Actinomycetota</taxon>
        <taxon>Actinomycetes</taxon>
        <taxon>Micrococcales</taxon>
        <taxon>Microbacteriaceae</taxon>
        <taxon>Microbacterium</taxon>
    </lineage>
</organism>
<dbReference type="EMBL" id="JACIFH010000001">
    <property type="protein sequence ID" value="MBB4140069.1"/>
    <property type="molecule type" value="Genomic_DNA"/>
</dbReference>
<feature type="compositionally biased region" description="Acidic residues" evidence="1">
    <location>
        <begin position="56"/>
        <end position="65"/>
    </location>
</feature>
<accession>A0AA40VM50</accession>
<feature type="region of interest" description="Disordered" evidence="1">
    <location>
        <begin position="1"/>
        <end position="65"/>
    </location>
</feature>
<gene>
    <name evidence="2" type="ORF">BKA10_001863</name>
</gene>
<protein>
    <submittedName>
        <fullName evidence="2">Uncharacterized protein</fullName>
    </submittedName>
</protein>
<dbReference type="Proteomes" id="UP000549113">
    <property type="component" value="Unassembled WGS sequence"/>
</dbReference>
<dbReference type="RefSeq" id="WP_183499653.1">
    <property type="nucleotide sequence ID" value="NZ_BAABCO010000002.1"/>
</dbReference>
<dbReference type="AlphaFoldDB" id="A0AA40VM50"/>